<name>A0A2N9Y8T8_9HYPH</name>
<evidence type="ECO:0000313" key="1">
    <source>
        <dbReference type="EMBL" id="PIT68121.1"/>
    </source>
</evidence>
<protein>
    <submittedName>
        <fullName evidence="1">Uncharacterized protein</fullName>
    </submittedName>
</protein>
<dbReference type="Proteomes" id="UP000229839">
    <property type="component" value="Unassembled WGS sequence"/>
</dbReference>
<accession>A0A2N9Y8T8</accession>
<comment type="caution">
    <text evidence="1">The sequence shown here is derived from an EMBL/GenBank/DDBJ whole genome shotgun (WGS) entry which is preliminary data.</text>
</comment>
<gene>
    <name evidence="1" type="ORF">CER18_08150</name>
</gene>
<dbReference type="STRING" id="85701.BM1374166_01956"/>
<dbReference type="RefSeq" id="WP_100129522.1">
    <property type="nucleotide sequence ID" value="NZ_CADDYI010000024.1"/>
</dbReference>
<reference evidence="1 2" key="1">
    <citation type="submission" date="2017-06" db="EMBL/GenBank/DDBJ databases">
        <title>Draft genome of Bartonella tribocorum strain L103, isolated from a rodent in Laos.</title>
        <authorList>
            <person name="Hadjadj L."/>
            <person name="Jiyipong T."/>
            <person name="Morand S."/>
            <person name="Diene S.M."/>
            <person name="Rolain J.-M."/>
        </authorList>
    </citation>
    <scope>NUCLEOTIDE SEQUENCE [LARGE SCALE GENOMIC DNA]</scope>
    <source>
        <strain evidence="1 2">L103</strain>
    </source>
</reference>
<proteinExistence type="predicted"/>
<sequence>MIEWLKKNLMLTGTVLTAFFIALTKAFMLGKKLEQQNQIEKTLKSSTTRLEVENEINQKSDPDIRAALAHWLRHKNDQ</sequence>
<dbReference type="AlphaFoldDB" id="A0A2N9Y8T8"/>
<dbReference type="EMBL" id="NJGE01000024">
    <property type="protein sequence ID" value="PIT68121.1"/>
    <property type="molecule type" value="Genomic_DNA"/>
</dbReference>
<dbReference type="OrthoDB" id="7925780at2"/>
<evidence type="ECO:0000313" key="2">
    <source>
        <dbReference type="Proteomes" id="UP000229839"/>
    </source>
</evidence>
<organism evidence="1 2">
    <name type="scientific">Bartonella tribocorum</name>
    <dbReference type="NCBI Taxonomy" id="85701"/>
    <lineage>
        <taxon>Bacteria</taxon>
        <taxon>Pseudomonadati</taxon>
        <taxon>Pseudomonadota</taxon>
        <taxon>Alphaproteobacteria</taxon>
        <taxon>Hyphomicrobiales</taxon>
        <taxon>Bartonellaceae</taxon>
        <taxon>Bartonella</taxon>
    </lineage>
</organism>